<evidence type="ECO:0000259" key="9">
    <source>
        <dbReference type="PROSITE" id="PS50259"/>
    </source>
</evidence>
<gene>
    <name evidence="10" type="ORF">ODALV1_LOCUS26878</name>
</gene>
<evidence type="ECO:0000256" key="5">
    <source>
        <dbReference type="ARBA" id="ARBA00023180"/>
    </source>
</evidence>
<organism evidence="10 11">
    <name type="scientific">Orchesella dallaii</name>
    <dbReference type="NCBI Taxonomy" id="48710"/>
    <lineage>
        <taxon>Eukaryota</taxon>
        <taxon>Metazoa</taxon>
        <taxon>Ecdysozoa</taxon>
        <taxon>Arthropoda</taxon>
        <taxon>Hexapoda</taxon>
        <taxon>Collembola</taxon>
        <taxon>Entomobryomorpha</taxon>
        <taxon>Entomobryoidea</taxon>
        <taxon>Orchesellidae</taxon>
        <taxon>Orchesellinae</taxon>
        <taxon>Orchesella</taxon>
    </lineage>
</organism>
<feature type="region of interest" description="Disordered" evidence="6">
    <location>
        <begin position="236"/>
        <end position="273"/>
    </location>
</feature>
<dbReference type="EMBL" id="CAXLJM020000117">
    <property type="protein sequence ID" value="CAL8137352.1"/>
    <property type="molecule type" value="Genomic_DNA"/>
</dbReference>
<feature type="region of interest" description="Disordered" evidence="6">
    <location>
        <begin position="293"/>
        <end position="321"/>
    </location>
</feature>
<evidence type="ECO:0000313" key="11">
    <source>
        <dbReference type="Proteomes" id="UP001642540"/>
    </source>
</evidence>
<accession>A0ABP1RW68</accession>
<feature type="region of interest" description="Disordered" evidence="6">
    <location>
        <begin position="129"/>
        <end position="169"/>
    </location>
</feature>
<feature type="transmembrane region" description="Helical" evidence="7">
    <location>
        <begin position="402"/>
        <end position="424"/>
    </location>
</feature>
<dbReference type="InterPro" id="IPR050726">
    <property type="entry name" value="mGluR"/>
</dbReference>
<keyword evidence="8" id="KW-0732">Signal</keyword>
<feature type="transmembrane region" description="Helical" evidence="7">
    <location>
        <begin position="551"/>
        <end position="574"/>
    </location>
</feature>
<keyword evidence="4 7" id="KW-0472">Membrane</keyword>
<evidence type="ECO:0000256" key="4">
    <source>
        <dbReference type="ARBA" id="ARBA00023136"/>
    </source>
</evidence>
<feature type="transmembrane region" description="Helical" evidence="7">
    <location>
        <begin position="516"/>
        <end position="539"/>
    </location>
</feature>
<feature type="transmembrane region" description="Helical" evidence="7">
    <location>
        <begin position="580"/>
        <end position="600"/>
    </location>
</feature>
<dbReference type="Pfam" id="PF00003">
    <property type="entry name" value="7tm_3"/>
    <property type="match status" value="1"/>
</dbReference>
<feature type="transmembrane region" description="Helical" evidence="7">
    <location>
        <begin position="367"/>
        <end position="390"/>
    </location>
</feature>
<keyword evidence="5" id="KW-0325">Glycoprotein</keyword>
<evidence type="ECO:0000313" key="10">
    <source>
        <dbReference type="EMBL" id="CAL8137352.1"/>
    </source>
</evidence>
<feature type="domain" description="G-protein coupled receptors family 3 profile" evidence="9">
    <location>
        <begin position="404"/>
        <end position="601"/>
    </location>
</feature>
<feature type="transmembrane region" description="Helical" evidence="7">
    <location>
        <begin position="436"/>
        <end position="459"/>
    </location>
</feature>
<evidence type="ECO:0000256" key="1">
    <source>
        <dbReference type="ARBA" id="ARBA00004141"/>
    </source>
</evidence>
<feature type="compositionally biased region" description="Low complexity" evidence="6">
    <location>
        <begin position="152"/>
        <end position="161"/>
    </location>
</feature>
<dbReference type="InterPro" id="IPR017978">
    <property type="entry name" value="GPCR_3_C"/>
</dbReference>
<feature type="signal peptide" evidence="8">
    <location>
        <begin position="1"/>
        <end position="44"/>
    </location>
</feature>
<evidence type="ECO:0000256" key="2">
    <source>
        <dbReference type="ARBA" id="ARBA00022692"/>
    </source>
</evidence>
<proteinExistence type="predicted"/>
<evidence type="ECO:0000256" key="7">
    <source>
        <dbReference type="SAM" id="Phobius"/>
    </source>
</evidence>
<dbReference type="PROSITE" id="PS50259">
    <property type="entry name" value="G_PROTEIN_RECEP_F3_4"/>
    <property type="match status" value="1"/>
</dbReference>
<evidence type="ECO:0000256" key="3">
    <source>
        <dbReference type="ARBA" id="ARBA00022989"/>
    </source>
</evidence>
<keyword evidence="11" id="KW-1185">Reference proteome</keyword>
<protein>
    <recommendedName>
        <fullName evidence="9">G-protein coupled receptors family 3 profile domain-containing protein</fullName>
    </recommendedName>
</protein>
<evidence type="ECO:0000256" key="8">
    <source>
        <dbReference type="SAM" id="SignalP"/>
    </source>
</evidence>
<feature type="transmembrane region" description="Helical" evidence="7">
    <location>
        <begin position="471"/>
        <end position="496"/>
    </location>
</feature>
<evidence type="ECO:0000256" key="6">
    <source>
        <dbReference type="SAM" id="MobiDB-lite"/>
    </source>
</evidence>
<dbReference type="Proteomes" id="UP001642540">
    <property type="component" value="Unassembled WGS sequence"/>
</dbReference>
<reference evidence="10 11" key="1">
    <citation type="submission" date="2024-08" db="EMBL/GenBank/DDBJ databases">
        <authorList>
            <person name="Cucini C."/>
            <person name="Frati F."/>
        </authorList>
    </citation>
    <scope>NUCLEOTIDE SEQUENCE [LARGE SCALE GENOMIC DNA]</scope>
</reference>
<dbReference type="CDD" id="cd13953">
    <property type="entry name" value="7tm_classC_mGluR-like"/>
    <property type="match status" value="1"/>
</dbReference>
<comment type="subcellular location">
    <subcellularLocation>
        <location evidence="1">Membrane</location>
        <topology evidence="1">Multi-pass membrane protein</topology>
    </subcellularLocation>
</comment>
<keyword evidence="3 7" id="KW-1133">Transmembrane helix</keyword>
<keyword evidence="2 7" id="KW-0812">Transmembrane</keyword>
<sequence length="647" mass="71039">MTSHIYYNHCDHGLKSLPSHRFQFLTSSTVVLLLFLLSASPSSVQPYKAGHVEPVPGSSILRNSGPSHSQTSKSLMLMKLASSRVKKPLVYETSKPGYYDQTSQSFESREEPHTQEDAHAAFVRFPTIHSPFSQSSEERQQKGNGKGHKFSRGSSSSPSSSLVAQEEPSSLFMSDDEYYTTGSDATLSSIDIDSGSTTSSLQPSKFISVEDNISTGRSFSGGASNSKQQYLALDDGEDDIGIGSEPLHPSNSGGLEDTSETDSSSGDTPSFHDDLFHTTGTITAIIDKDDHLHQDLTGSSSTAEEQRVKSDSSSSSTVPVAKGEVKKAESDKIWSIDSHFGRDELIESEEDQEYYGMTIGGFLKRELWTIPLFVLAALNMMLIILFEVYVLCRARGQSRRHLFLGQMLLFGLFLCSFLALMFAVHPSIIGCFVGRLGVGITYSLIFSVLMVKCVFLLSLDTGVYLPTSYQGILLFFSVAVQVAIDTQWVIIYPPFLQTVESGRSILLQCGTSFVQLLYSLSYVGFLVIMVGFLAGRAAYKGVVENYRESVYILITAVVTVPVALSWTVAGWMLQGRHQDACVSFGLVAHSLTTFLIMFMPKGRQLASLDKEGVCFEDQEDQCSGYSPSFFHFKPSTKNYKTALWGGK</sequence>
<comment type="caution">
    <text evidence="10">The sequence shown here is derived from an EMBL/GenBank/DDBJ whole genome shotgun (WGS) entry which is preliminary data.</text>
</comment>
<name>A0ABP1RW68_9HEXA</name>
<dbReference type="PANTHER" id="PTHR24060">
    <property type="entry name" value="METABOTROPIC GLUTAMATE RECEPTOR"/>
    <property type="match status" value="1"/>
</dbReference>
<feature type="chain" id="PRO_5045707094" description="G-protein coupled receptors family 3 profile domain-containing protein" evidence="8">
    <location>
        <begin position="45"/>
        <end position="647"/>
    </location>
</feature>